<dbReference type="AlphaFoldDB" id="A0A974S3B9"/>
<accession>A0A974S3B9</accession>
<dbReference type="Gene3D" id="1.10.10.10">
    <property type="entry name" value="Winged helix-like DNA-binding domain superfamily/Winged helix DNA-binding domain"/>
    <property type="match status" value="1"/>
</dbReference>
<dbReference type="InterPro" id="IPR036388">
    <property type="entry name" value="WH-like_DNA-bd_sf"/>
</dbReference>
<dbReference type="Proteomes" id="UP000595894">
    <property type="component" value="Chromosome"/>
</dbReference>
<organism evidence="2 3">
    <name type="scientific">Sphingomonas aliaeris</name>
    <dbReference type="NCBI Taxonomy" id="2759526"/>
    <lineage>
        <taxon>Bacteria</taxon>
        <taxon>Pseudomonadati</taxon>
        <taxon>Pseudomonadota</taxon>
        <taxon>Alphaproteobacteria</taxon>
        <taxon>Sphingomonadales</taxon>
        <taxon>Sphingomonadaceae</taxon>
        <taxon>Sphingomonas</taxon>
    </lineage>
</organism>
<sequence length="359" mass="38638">MGEHNIDWGARFQQAAIEPCEWLPALQEMADATGSARGQLIGVGGTSAIPFNWANGFSETDTIEFLRMGGASPSINYRIAANREAAPSSIVHEPDYRRAIGRLSNDTYVDYCRDAEIPHGCQTALIAEDRALVGLAVLRTERDGLTTQAQRDEFARASAGARAAVRLQRAIEHQGIELVRNTLEAMAANCFLIDGFGHIGAMTPGAEQAVAAGQYVRIVDGSLNGTTPATIRRIGQALHTVLTDRTPTRVPLGEGRRLDMFALARRDWVLSFCPQAIVILRDTRADIAAEVDSVTQEFGLSPAEAQVAGMLIAGMEREAIAAGRGVTPETLKSQIKAIYQKTGCGREADLIALVAGLRR</sequence>
<feature type="domain" description="HTH luxR-type" evidence="1">
    <location>
        <begin position="297"/>
        <end position="354"/>
    </location>
</feature>
<dbReference type="KEGG" id="sari:H5J25_12655"/>
<gene>
    <name evidence="2" type="ORF">H5J25_12655</name>
</gene>
<dbReference type="InterPro" id="IPR000792">
    <property type="entry name" value="Tscrpt_reg_LuxR_C"/>
</dbReference>
<evidence type="ECO:0000313" key="2">
    <source>
        <dbReference type="EMBL" id="QQV76333.1"/>
    </source>
</evidence>
<reference evidence="3" key="1">
    <citation type="submission" date="2020-09" db="EMBL/GenBank/DDBJ databases">
        <title>Sphingomonas sp., a new species isolated from pork steak.</title>
        <authorList>
            <person name="Heidler von Heilborn D."/>
        </authorList>
    </citation>
    <scope>NUCLEOTIDE SEQUENCE [LARGE SCALE GENOMIC DNA]</scope>
</reference>
<dbReference type="SUPFAM" id="SSF46894">
    <property type="entry name" value="C-terminal effector domain of the bipartite response regulators"/>
    <property type="match status" value="1"/>
</dbReference>
<dbReference type="GO" id="GO:0006355">
    <property type="term" value="P:regulation of DNA-templated transcription"/>
    <property type="evidence" value="ECO:0007669"/>
    <property type="project" value="InterPro"/>
</dbReference>
<protein>
    <submittedName>
        <fullName evidence="2">Helix-turn-helix transcriptional regulator</fullName>
    </submittedName>
</protein>
<name>A0A974S3B9_9SPHN</name>
<proteinExistence type="predicted"/>
<keyword evidence="3" id="KW-1185">Reference proteome</keyword>
<dbReference type="RefSeq" id="WP_202091531.1">
    <property type="nucleotide sequence ID" value="NZ_CP061035.1"/>
</dbReference>
<dbReference type="InterPro" id="IPR016032">
    <property type="entry name" value="Sig_transdc_resp-reg_C-effctor"/>
</dbReference>
<dbReference type="EMBL" id="CP061035">
    <property type="protein sequence ID" value="QQV76333.1"/>
    <property type="molecule type" value="Genomic_DNA"/>
</dbReference>
<dbReference type="GO" id="GO:0003677">
    <property type="term" value="F:DNA binding"/>
    <property type="evidence" value="ECO:0007669"/>
    <property type="project" value="InterPro"/>
</dbReference>
<evidence type="ECO:0000313" key="3">
    <source>
        <dbReference type="Proteomes" id="UP000595894"/>
    </source>
</evidence>
<dbReference type="SMART" id="SM00421">
    <property type="entry name" value="HTH_LUXR"/>
    <property type="match status" value="1"/>
</dbReference>
<evidence type="ECO:0000259" key="1">
    <source>
        <dbReference type="SMART" id="SM00421"/>
    </source>
</evidence>